<dbReference type="PANTHER" id="PTHR34069">
    <property type="entry name" value="3-OXOACYL-[ACYL-CARRIER-PROTEIN] SYNTHASE 3"/>
    <property type="match status" value="1"/>
</dbReference>
<dbReference type="AlphaFoldDB" id="A0A4Q1JKY0"/>
<comment type="caution">
    <text evidence="5">The sequence shown here is derived from an EMBL/GenBank/DDBJ whole genome shotgun (WGS) entry which is preliminary data.</text>
</comment>
<feature type="domain" description="Beta-ketoacyl-[acyl-carrier-protein] synthase III C-terminal" evidence="3">
    <location>
        <begin position="246"/>
        <end position="332"/>
    </location>
</feature>
<dbReference type="EMBL" id="SAXA01000008">
    <property type="protein sequence ID" value="RXQ93862.1"/>
    <property type="molecule type" value="Genomic_DNA"/>
</dbReference>
<dbReference type="InterPro" id="IPR013751">
    <property type="entry name" value="ACP_syn_III_N"/>
</dbReference>
<feature type="domain" description="Beta-ketoacyl-[acyl-carrier-protein] synthase III N-terminal" evidence="4">
    <location>
        <begin position="108"/>
        <end position="185"/>
    </location>
</feature>
<dbReference type="GO" id="GO:0004315">
    <property type="term" value="F:3-oxoacyl-[acyl-carrier-protein] synthase activity"/>
    <property type="evidence" value="ECO:0007669"/>
    <property type="project" value="InterPro"/>
</dbReference>
<evidence type="ECO:0000313" key="6">
    <source>
        <dbReference type="Proteomes" id="UP000289703"/>
    </source>
</evidence>
<gene>
    <name evidence="5" type="ORF">EO244_09795</name>
</gene>
<dbReference type="InterPro" id="IPR016039">
    <property type="entry name" value="Thiolase-like"/>
</dbReference>
<keyword evidence="2" id="KW-0012">Acyltransferase</keyword>
<keyword evidence="1" id="KW-0808">Transferase</keyword>
<evidence type="ECO:0000256" key="2">
    <source>
        <dbReference type="ARBA" id="ARBA00023315"/>
    </source>
</evidence>
<proteinExistence type="predicted"/>
<name>A0A4Q1JKY0_9BACT</name>
<dbReference type="Pfam" id="PF08541">
    <property type="entry name" value="ACP_syn_III_C"/>
    <property type="match status" value="1"/>
</dbReference>
<accession>A0A4Q1JKY0</accession>
<dbReference type="GO" id="GO:0044550">
    <property type="term" value="P:secondary metabolite biosynthetic process"/>
    <property type="evidence" value="ECO:0007669"/>
    <property type="project" value="TreeGrafter"/>
</dbReference>
<evidence type="ECO:0000256" key="1">
    <source>
        <dbReference type="ARBA" id="ARBA00022679"/>
    </source>
</evidence>
<sequence>MEAYIKGISYYLPEKMVTNEDLISQFPEWSVEKITKKLGINERHVASDDETASDMAVNAAEKLIEEYKIDKSSIDYIIFVTQSPDYILPTTACLIQDRLGLPTSIGAIDVNLGCSGFIYGLSLAKGLVLGGMSNNVLLLTSETYSKHIHPKDKGNRTIFGDAAAATLISTDGFAEIKNFSFSTDGKGADNLIVKTGGFRMPKPLDDLTFDEYGNPKSSDYLFMDGSAILTYTLDYLPPIISDNLLKNNLEKEDIDLFVFHQANKYLLELLRKKMRIQKDKYYLYCEKVGNTVSSTIPIALKEAILDETLANKSNVLLAAPGLGYSTGAAVLDFGKHSN</sequence>
<evidence type="ECO:0000259" key="4">
    <source>
        <dbReference type="Pfam" id="PF08545"/>
    </source>
</evidence>
<dbReference type="CDD" id="cd00830">
    <property type="entry name" value="KAS_III"/>
    <property type="match status" value="1"/>
</dbReference>
<evidence type="ECO:0000259" key="3">
    <source>
        <dbReference type="Pfam" id="PF08541"/>
    </source>
</evidence>
<dbReference type="GO" id="GO:0006633">
    <property type="term" value="P:fatty acid biosynthetic process"/>
    <property type="evidence" value="ECO:0007669"/>
    <property type="project" value="InterPro"/>
</dbReference>
<dbReference type="PANTHER" id="PTHR34069:SF2">
    <property type="entry name" value="BETA-KETOACYL-[ACYL-CARRIER-PROTEIN] SYNTHASE III"/>
    <property type="match status" value="1"/>
</dbReference>
<dbReference type="OrthoDB" id="9815506at2"/>
<dbReference type="InterPro" id="IPR013747">
    <property type="entry name" value="ACP_syn_III_C"/>
</dbReference>
<dbReference type="Pfam" id="PF08545">
    <property type="entry name" value="ACP_syn_III"/>
    <property type="match status" value="1"/>
</dbReference>
<dbReference type="Proteomes" id="UP000289703">
    <property type="component" value="Unassembled WGS sequence"/>
</dbReference>
<evidence type="ECO:0000313" key="5">
    <source>
        <dbReference type="EMBL" id="RXQ93862.1"/>
    </source>
</evidence>
<dbReference type="Gene3D" id="3.40.47.10">
    <property type="match status" value="1"/>
</dbReference>
<dbReference type="NCBIfam" id="NF006829">
    <property type="entry name" value="PRK09352.1"/>
    <property type="match status" value="1"/>
</dbReference>
<dbReference type="RefSeq" id="WP_129254496.1">
    <property type="nucleotide sequence ID" value="NZ_SAXA01000008.1"/>
</dbReference>
<organism evidence="5 6">
    <name type="scientific">Ancylomarina salipaludis</name>
    <dbReference type="NCBI Taxonomy" id="2501299"/>
    <lineage>
        <taxon>Bacteria</taxon>
        <taxon>Pseudomonadati</taxon>
        <taxon>Bacteroidota</taxon>
        <taxon>Bacteroidia</taxon>
        <taxon>Marinilabiliales</taxon>
        <taxon>Marinifilaceae</taxon>
        <taxon>Ancylomarina</taxon>
    </lineage>
</organism>
<keyword evidence="6" id="KW-1185">Reference proteome</keyword>
<protein>
    <submittedName>
        <fullName evidence="5">Ketoacyl-ACP synthase III</fullName>
    </submittedName>
</protein>
<reference evidence="5 6" key="1">
    <citation type="submission" date="2019-01" db="EMBL/GenBank/DDBJ databases">
        <title>Ancylomarina salipaludis sp. nov., isolated from a salt marsh.</title>
        <authorList>
            <person name="Yoon J.-H."/>
        </authorList>
    </citation>
    <scope>NUCLEOTIDE SEQUENCE [LARGE SCALE GENOMIC DNA]</scope>
    <source>
        <strain evidence="5 6">SHSM-M15</strain>
    </source>
</reference>
<dbReference type="SUPFAM" id="SSF53901">
    <property type="entry name" value="Thiolase-like"/>
    <property type="match status" value="1"/>
</dbReference>